<evidence type="ECO:0000256" key="3">
    <source>
        <dbReference type="ARBA" id="ARBA00044493"/>
    </source>
</evidence>
<comment type="subunit">
    <text evidence="4">Binds to mitochondrial small subunit 15S rRNA.</text>
</comment>
<evidence type="ECO:0000256" key="2">
    <source>
        <dbReference type="ARBA" id="ARBA00022737"/>
    </source>
</evidence>
<feature type="repeat" description="PPR" evidence="5">
    <location>
        <begin position="390"/>
        <end position="424"/>
    </location>
</feature>
<dbReference type="InParanoid" id="A0A5C3PMV7"/>
<dbReference type="NCBIfam" id="TIGR00756">
    <property type="entry name" value="PPR"/>
    <property type="match status" value="3"/>
</dbReference>
<dbReference type="AlphaFoldDB" id="A0A5C3PMV7"/>
<dbReference type="PANTHER" id="PTHR47447:SF23">
    <property type="entry name" value="PENTACOTRIPEPTIDE-REPEAT REGION OF PRORP DOMAIN-CONTAINING PROTEIN"/>
    <property type="match status" value="1"/>
</dbReference>
<dbReference type="Gene3D" id="1.25.40.10">
    <property type="entry name" value="Tetratricopeptide repeat domain"/>
    <property type="match status" value="3"/>
</dbReference>
<name>A0A5C3PMV7_9APHY</name>
<evidence type="ECO:0000256" key="4">
    <source>
        <dbReference type="ARBA" id="ARBA00044511"/>
    </source>
</evidence>
<dbReference type="STRING" id="1314778.A0A5C3PMV7"/>
<feature type="repeat" description="PPR" evidence="5">
    <location>
        <begin position="709"/>
        <end position="743"/>
    </location>
</feature>
<evidence type="ECO:0000256" key="5">
    <source>
        <dbReference type="PROSITE-ProRule" id="PRU00708"/>
    </source>
</evidence>
<protein>
    <recommendedName>
        <fullName evidence="9">Pentacotripeptide-repeat region of PRORP domain-containing protein</fullName>
    </recommendedName>
</protein>
<evidence type="ECO:0000256" key="1">
    <source>
        <dbReference type="ARBA" id="ARBA00006192"/>
    </source>
</evidence>
<evidence type="ECO:0000313" key="7">
    <source>
        <dbReference type="EMBL" id="TFK89638.1"/>
    </source>
</evidence>
<organism evidence="7 8">
    <name type="scientific">Polyporus arcularius HHB13444</name>
    <dbReference type="NCBI Taxonomy" id="1314778"/>
    <lineage>
        <taxon>Eukaryota</taxon>
        <taxon>Fungi</taxon>
        <taxon>Dikarya</taxon>
        <taxon>Basidiomycota</taxon>
        <taxon>Agaricomycotina</taxon>
        <taxon>Agaricomycetes</taxon>
        <taxon>Polyporales</taxon>
        <taxon>Polyporaceae</taxon>
        <taxon>Polyporus</taxon>
    </lineage>
</organism>
<comment type="similarity">
    <text evidence="1">Belongs to the CCM1 family.</text>
</comment>
<evidence type="ECO:0008006" key="9">
    <source>
        <dbReference type="Google" id="ProtNLM"/>
    </source>
</evidence>
<accession>A0A5C3PMV7</accession>
<comment type="function">
    <text evidence="3">Regulates mitochondrial small subunit maturation by controlling 15S rRNA 5'-end processing. Localizes to the 5' precursor of the 15S rRNA in a position that is subsequently occupied by mS47 in the mature yeast mtSSU. Uses structure and sequence-specific RNA recognition, binding to a single-stranded region of the precursor and specifically recognizing bases -6 to -1. The exchange of Ccm1 for mS47 is coupled to the irreversible removal of precursor rRNA that is accompanied by conformational changes of the mitoribosomal proteins uS5m and mS26. These conformational changes signal completion of 5'-end rRNA processing through protection of the mature 5'-end of the 15S rRNA and stabilization of mS47. The removal of the 5' precursor together with the dissociation of Ccm1 may be catalyzed by the 5'-3' exoribonuclease Pet127. Involved in the specific removal of group I introns in mitochondrial encoded transcripts.</text>
</comment>
<dbReference type="Pfam" id="PF13812">
    <property type="entry name" value="PPR_3"/>
    <property type="match status" value="2"/>
</dbReference>
<dbReference type="InterPro" id="IPR002885">
    <property type="entry name" value="PPR_rpt"/>
</dbReference>
<dbReference type="Proteomes" id="UP000308197">
    <property type="component" value="Unassembled WGS sequence"/>
</dbReference>
<dbReference type="PROSITE" id="PS51375">
    <property type="entry name" value="PPR"/>
    <property type="match status" value="3"/>
</dbReference>
<evidence type="ECO:0000313" key="8">
    <source>
        <dbReference type="Proteomes" id="UP000308197"/>
    </source>
</evidence>
<feature type="region of interest" description="Disordered" evidence="6">
    <location>
        <begin position="57"/>
        <end position="102"/>
    </location>
</feature>
<reference evidence="7 8" key="1">
    <citation type="journal article" date="2019" name="Nat. Ecol. Evol.">
        <title>Megaphylogeny resolves global patterns of mushroom evolution.</title>
        <authorList>
            <person name="Varga T."/>
            <person name="Krizsan K."/>
            <person name="Foldi C."/>
            <person name="Dima B."/>
            <person name="Sanchez-Garcia M."/>
            <person name="Sanchez-Ramirez S."/>
            <person name="Szollosi G.J."/>
            <person name="Szarkandi J.G."/>
            <person name="Papp V."/>
            <person name="Albert L."/>
            <person name="Andreopoulos W."/>
            <person name="Angelini C."/>
            <person name="Antonin V."/>
            <person name="Barry K.W."/>
            <person name="Bougher N.L."/>
            <person name="Buchanan P."/>
            <person name="Buyck B."/>
            <person name="Bense V."/>
            <person name="Catcheside P."/>
            <person name="Chovatia M."/>
            <person name="Cooper J."/>
            <person name="Damon W."/>
            <person name="Desjardin D."/>
            <person name="Finy P."/>
            <person name="Geml J."/>
            <person name="Haridas S."/>
            <person name="Hughes K."/>
            <person name="Justo A."/>
            <person name="Karasinski D."/>
            <person name="Kautmanova I."/>
            <person name="Kiss B."/>
            <person name="Kocsube S."/>
            <person name="Kotiranta H."/>
            <person name="LaButti K.M."/>
            <person name="Lechner B.E."/>
            <person name="Liimatainen K."/>
            <person name="Lipzen A."/>
            <person name="Lukacs Z."/>
            <person name="Mihaltcheva S."/>
            <person name="Morgado L.N."/>
            <person name="Niskanen T."/>
            <person name="Noordeloos M.E."/>
            <person name="Ohm R.A."/>
            <person name="Ortiz-Santana B."/>
            <person name="Ovrebo C."/>
            <person name="Racz N."/>
            <person name="Riley R."/>
            <person name="Savchenko A."/>
            <person name="Shiryaev A."/>
            <person name="Soop K."/>
            <person name="Spirin V."/>
            <person name="Szebenyi C."/>
            <person name="Tomsovsky M."/>
            <person name="Tulloss R.E."/>
            <person name="Uehling J."/>
            <person name="Grigoriev I.V."/>
            <person name="Vagvolgyi C."/>
            <person name="Papp T."/>
            <person name="Martin F.M."/>
            <person name="Miettinen O."/>
            <person name="Hibbett D.S."/>
            <person name="Nagy L.G."/>
        </authorList>
    </citation>
    <scope>NUCLEOTIDE SEQUENCE [LARGE SCALE GENOMIC DNA]</scope>
    <source>
        <strain evidence="7 8">HHB13444</strain>
    </source>
</reference>
<evidence type="ECO:0000256" key="6">
    <source>
        <dbReference type="SAM" id="MobiDB-lite"/>
    </source>
</evidence>
<dbReference type="PANTHER" id="PTHR47447">
    <property type="entry name" value="OS03G0856100 PROTEIN"/>
    <property type="match status" value="1"/>
</dbReference>
<dbReference type="InterPro" id="IPR011990">
    <property type="entry name" value="TPR-like_helical_dom_sf"/>
</dbReference>
<feature type="repeat" description="PPR" evidence="5">
    <location>
        <begin position="674"/>
        <end position="708"/>
    </location>
</feature>
<proteinExistence type="inferred from homology"/>
<keyword evidence="2" id="KW-0677">Repeat</keyword>
<keyword evidence="8" id="KW-1185">Reference proteome</keyword>
<dbReference type="EMBL" id="ML211070">
    <property type="protein sequence ID" value="TFK89638.1"/>
    <property type="molecule type" value="Genomic_DNA"/>
</dbReference>
<sequence>MPWRVGRDLRQLSQAANRVLERIRAPHNPLCVIAQPLHSTRRLLWPPAVALKFKHSHAPTAGNTSSSSPDHVPQDAGEPLMQSGLRTDRSKEGAGGNDLVSLPPPPEVLSALTCLFARYPTRCTMPDLRRSRTLHVVPLLRHPVRGPALVLHILKSNGPDFALWTLRLASEVGQSFPVTFYGQLAALLVSRKRWRDVLRVGHLARQSLGHTTTALLNWRLQALMEIPHFVPVEEALALFEKEGVAPSRLTYHLLVSMHLRNHDLPSALGALSAMESAGFPVTSMTCAIVMLNYRSCGLTSAIKAQALDALRTTSNGQVASAILNGLVQLMLDAGDMSGVVAILSSLTQVPEDPSSGLGASFTPEDGAADESADLAAVTPTSLTPRPDIVDVTTYNILLEYLADQGDLPRGIRVLQEMRAADIRPNSRTAAALAHLYFATGQANDALHVVATTLVNLPAAVSVLPRLGFTASIPPEQPIPPPTRPTIEIFNTLLLGTLRDHGLKGLHAVLSMMRIAEVEADATTLTVLLSHKHRRELASPRELIRIVRILMSQGVTPTMQHLHVLLGVLLRQEREGTRARGWHVFPHAKPEPSEPITEELVRNAYSHPIAGITFPTRRKHRNLLRPIVQSLTDRGVQSDRVVLGMRIKQDAVIRHDMEAATQAFRAMVDSGIQPNVYHYAALMEGYAQAGDMEAAEGTLRSAMEAGVRPNVKAYTILIFGYARFARPSMAVKVFRKMVAQGVRPDVPAVDALVSAFFRAKAYGMARRVLLRLWPQVAPLEDKMLEAPLKELAVAFRELHVANEARERLTSEEQRALRGAIREIAKTWNDVTRKGLKGRKRRSARAVVTRKPEYTEALGG</sequence>
<gene>
    <name evidence="7" type="ORF">K466DRAFT_518650</name>
</gene>